<dbReference type="PROSITE" id="PS50865">
    <property type="entry name" value="ZF_MYND_2"/>
    <property type="match status" value="1"/>
</dbReference>
<evidence type="ECO:0000256" key="3">
    <source>
        <dbReference type="ARBA" id="ARBA00022833"/>
    </source>
</evidence>
<evidence type="ECO:0000313" key="6">
    <source>
        <dbReference type="EMBL" id="KAG5162102.1"/>
    </source>
</evidence>
<keyword evidence="2 4" id="KW-0863">Zinc-finger</keyword>
<evidence type="ECO:0000256" key="2">
    <source>
        <dbReference type="ARBA" id="ARBA00022771"/>
    </source>
</evidence>
<protein>
    <recommendedName>
        <fullName evidence="5">MYND-type domain-containing protein</fullName>
    </recommendedName>
</protein>
<keyword evidence="3" id="KW-0862">Zinc</keyword>
<evidence type="ECO:0000259" key="5">
    <source>
        <dbReference type="PROSITE" id="PS50865"/>
    </source>
</evidence>
<evidence type="ECO:0000256" key="1">
    <source>
        <dbReference type="ARBA" id="ARBA00022723"/>
    </source>
</evidence>
<dbReference type="EMBL" id="JAFIQS010000021">
    <property type="protein sequence ID" value="KAG5162102.1"/>
    <property type="molecule type" value="Genomic_DNA"/>
</dbReference>
<dbReference type="InterPro" id="IPR002893">
    <property type="entry name" value="Znf_MYND"/>
</dbReference>
<name>A0A8H7XK62_PSICU</name>
<dbReference type="Pfam" id="PF01753">
    <property type="entry name" value="zf-MYND"/>
    <property type="match status" value="1"/>
</dbReference>
<feature type="domain" description="MYND-type" evidence="5">
    <location>
        <begin position="41"/>
        <end position="83"/>
    </location>
</feature>
<organism evidence="6">
    <name type="scientific">Psilocybe cubensis</name>
    <name type="common">Psychedelic mushroom</name>
    <name type="synonym">Stropharia cubensis</name>
    <dbReference type="NCBI Taxonomy" id="181762"/>
    <lineage>
        <taxon>Eukaryota</taxon>
        <taxon>Fungi</taxon>
        <taxon>Dikarya</taxon>
        <taxon>Basidiomycota</taxon>
        <taxon>Agaricomycotina</taxon>
        <taxon>Agaricomycetes</taxon>
        <taxon>Agaricomycetidae</taxon>
        <taxon>Agaricales</taxon>
        <taxon>Agaricineae</taxon>
        <taxon>Strophariaceae</taxon>
        <taxon>Psilocybe</taxon>
    </lineage>
</organism>
<dbReference type="SUPFAM" id="SSF144232">
    <property type="entry name" value="HIT/MYND zinc finger-like"/>
    <property type="match status" value="1"/>
</dbReference>
<accession>A0A8H7XK62</accession>
<dbReference type="PROSITE" id="PS01360">
    <property type="entry name" value="ZF_MYND_1"/>
    <property type="match status" value="1"/>
</dbReference>
<reference evidence="6" key="1">
    <citation type="submission" date="2021-02" db="EMBL/GenBank/DDBJ databases">
        <title>Psilocybe cubensis genome.</title>
        <authorList>
            <person name="Mckernan K.J."/>
            <person name="Crawford S."/>
            <person name="Trippe A."/>
            <person name="Kane L.T."/>
            <person name="Mclaughlin S."/>
        </authorList>
    </citation>
    <scope>NUCLEOTIDE SEQUENCE [LARGE SCALE GENOMIC DNA]</scope>
    <source>
        <strain evidence="6">MGC-MH-2018</strain>
    </source>
</reference>
<gene>
    <name evidence="6" type="ORF">JR316_013022</name>
</gene>
<dbReference type="Gene3D" id="6.10.140.2220">
    <property type="match status" value="1"/>
</dbReference>
<proteinExistence type="predicted"/>
<keyword evidence="1" id="KW-0479">Metal-binding</keyword>
<dbReference type="AlphaFoldDB" id="A0A8H7XK62"/>
<dbReference type="GO" id="GO:0008270">
    <property type="term" value="F:zinc ion binding"/>
    <property type="evidence" value="ECO:0007669"/>
    <property type="project" value="UniProtKB-KW"/>
</dbReference>
<evidence type="ECO:0000256" key="4">
    <source>
        <dbReference type="PROSITE-ProRule" id="PRU00134"/>
    </source>
</evidence>
<sequence>MSQFEVDKYCTQTNQPTLTRPASGQEASQFPHVTRKDLTQCQWCYKSAQEPGITLSRCAGCQRARFCSKACQKAAWPTHKIRCRVNMEASKRLPNAQDVWKKLSTFCARHRPSFFKHGIQALDLANDPERRLRNILVIDVIPVVHEEGNSKSSRLFHAFEARVKSIESFPPERRDEMKLQMKLFEEDQRRTGGMGGFLVMVFDRPSGVANVCPMGFPKDILKWERGLPWKEPLLDALNAPLTRLEKKQRGFKIACEASKECQKAAWPTHKIACRINVENSKQHPDAQDVMKKLSAFCARHRPSLLKYGIQALDLANDPDRRLRNILAIDVIPVVDEEGNSKSSRLFLAFEARVESVDGFPPEQRHELKLQMKLFDEDSRRSGNMGGFFVIVIDRPSGAGNVCPMGFPKEIVNWERAQPWKEPLLNSLNAPLKSLEGKRGVGVGWEVVPMPD</sequence>
<comment type="caution">
    <text evidence="6">The sequence shown here is derived from an EMBL/GenBank/DDBJ whole genome shotgun (WGS) entry which is preliminary data.</text>
</comment>